<proteinExistence type="predicted"/>
<dbReference type="AlphaFoldDB" id="A0A9W6S0N0"/>
<dbReference type="RefSeq" id="WP_285571745.1">
    <property type="nucleotide sequence ID" value="NZ_BSTK01000004.1"/>
</dbReference>
<dbReference type="Proteomes" id="UP001165074">
    <property type="component" value="Unassembled WGS sequence"/>
</dbReference>
<evidence type="ECO:0008006" key="4">
    <source>
        <dbReference type="Google" id="ProtNLM"/>
    </source>
</evidence>
<gene>
    <name evidence="2" type="ORF">Airi02_030550</name>
</gene>
<comment type="caution">
    <text evidence="2">The sequence shown here is derived from an EMBL/GenBank/DDBJ whole genome shotgun (WGS) entry which is preliminary data.</text>
</comment>
<protein>
    <recommendedName>
        <fullName evidence="4">DUF1772 domain-containing protein</fullName>
    </recommendedName>
</protein>
<dbReference type="InterPro" id="IPR013901">
    <property type="entry name" value="Anthrone_oxy"/>
</dbReference>
<sequence>MIRVLVPLTLLGNGIGAGVMLSTVLGVVPLTLVLPYERYIRTIQFLWPRYDPFMPAVNALTFVLDIVVAVLAPDATGRILFTSAAVLLAAVMSISVIKNVPINKYVTSLDPDRPPDDWTARDPRVRWRNWNLARTSLALLALAMNVAGTGALL</sequence>
<evidence type="ECO:0000313" key="3">
    <source>
        <dbReference type="Proteomes" id="UP001165074"/>
    </source>
</evidence>
<feature type="transmembrane region" description="Helical" evidence="1">
    <location>
        <begin position="131"/>
        <end position="152"/>
    </location>
</feature>
<dbReference type="EMBL" id="BSTK01000004">
    <property type="protein sequence ID" value="GLY85126.1"/>
    <property type="molecule type" value="Genomic_DNA"/>
</dbReference>
<organism evidence="2 3">
    <name type="scientific">Actinoallomurus iriomotensis</name>
    <dbReference type="NCBI Taxonomy" id="478107"/>
    <lineage>
        <taxon>Bacteria</taxon>
        <taxon>Bacillati</taxon>
        <taxon>Actinomycetota</taxon>
        <taxon>Actinomycetes</taxon>
        <taxon>Streptosporangiales</taxon>
        <taxon>Thermomonosporaceae</taxon>
        <taxon>Actinoallomurus</taxon>
    </lineage>
</organism>
<keyword evidence="1" id="KW-0472">Membrane</keyword>
<dbReference type="Pfam" id="PF08592">
    <property type="entry name" value="Anthrone_oxy"/>
    <property type="match status" value="1"/>
</dbReference>
<accession>A0A9W6S0N0</accession>
<evidence type="ECO:0000256" key="1">
    <source>
        <dbReference type="SAM" id="Phobius"/>
    </source>
</evidence>
<evidence type="ECO:0000313" key="2">
    <source>
        <dbReference type="EMBL" id="GLY85126.1"/>
    </source>
</evidence>
<name>A0A9W6S0N0_9ACTN</name>
<reference evidence="2" key="1">
    <citation type="submission" date="2023-03" db="EMBL/GenBank/DDBJ databases">
        <title>Actinoallomurus iriomotensis NBRC 103684.</title>
        <authorList>
            <person name="Ichikawa N."/>
            <person name="Sato H."/>
            <person name="Tonouchi N."/>
        </authorList>
    </citation>
    <scope>NUCLEOTIDE SEQUENCE</scope>
    <source>
        <strain evidence="2">NBRC 103684</strain>
    </source>
</reference>
<feature type="transmembrane region" description="Helical" evidence="1">
    <location>
        <begin position="15"/>
        <end position="34"/>
    </location>
</feature>
<keyword evidence="1" id="KW-1133">Transmembrane helix</keyword>
<keyword evidence="1" id="KW-0812">Transmembrane</keyword>
<feature type="transmembrane region" description="Helical" evidence="1">
    <location>
        <begin position="55"/>
        <end position="73"/>
    </location>
</feature>
<keyword evidence="3" id="KW-1185">Reference proteome</keyword>
<feature type="transmembrane region" description="Helical" evidence="1">
    <location>
        <begin position="79"/>
        <end position="97"/>
    </location>
</feature>